<dbReference type="InterPro" id="IPR016039">
    <property type="entry name" value="Thiolase-like"/>
</dbReference>
<keyword evidence="3" id="KW-0808">Transferase</keyword>
<dbReference type="InterPro" id="IPR032821">
    <property type="entry name" value="PKS_assoc"/>
</dbReference>
<dbReference type="InterPro" id="IPR020843">
    <property type="entry name" value="ER"/>
</dbReference>
<evidence type="ECO:0000313" key="13">
    <source>
        <dbReference type="Proteomes" id="UP000027002"/>
    </source>
</evidence>
<accession>A0A063C1K9</accession>
<dbReference type="InterPro" id="IPR042104">
    <property type="entry name" value="PKS_dehydratase_sf"/>
</dbReference>
<keyword evidence="4" id="KW-0560">Oxidoreductase</keyword>
<dbReference type="FunFam" id="3.40.50.720:FF:000209">
    <property type="entry name" value="Polyketide synthase Pks12"/>
    <property type="match status" value="1"/>
</dbReference>
<dbReference type="InterPro" id="IPR016036">
    <property type="entry name" value="Malonyl_transacylase_ACP-bd"/>
</dbReference>
<dbReference type="PROSITE" id="PS52019">
    <property type="entry name" value="PKS_MFAS_DH"/>
    <property type="match status" value="1"/>
</dbReference>
<reference evidence="14" key="2">
    <citation type="journal article" date="2016" name="Genome Announc.">
        <title>Genome sequence of Ustilaginoidea virens IPU010, a rice pathogenic fungus causing false smut.</title>
        <authorList>
            <person name="Kumagai T."/>
            <person name="Ishii T."/>
            <person name="Terai G."/>
            <person name="Umemura M."/>
            <person name="Machida M."/>
            <person name="Asai K."/>
        </authorList>
    </citation>
    <scope>NUCLEOTIDE SEQUENCE [LARGE SCALE GENOMIC DNA]</scope>
    <source>
        <strain evidence="14">IPU010</strain>
    </source>
</reference>
<dbReference type="Pfam" id="PF02801">
    <property type="entry name" value="Ketoacyl-synt_C"/>
    <property type="match status" value="1"/>
</dbReference>
<keyword evidence="13" id="KW-1185">Reference proteome</keyword>
<dbReference type="InterPro" id="IPR018201">
    <property type="entry name" value="Ketoacyl_synth_AS"/>
</dbReference>
<dbReference type="GeneID" id="66068416"/>
<feature type="region of interest" description="C-terminal hotdog fold" evidence="6">
    <location>
        <begin position="1082"/>
        <end position="1241"/>
    </location>
</feature>
<feature type="region of interest" description="Disordered" evidence="7">
    <location>
        <begin position="1259"/>
        <end position="1347"/>
    </location>
</feature>
<evidence type="ECO:0000259" key="9">
    <source>
        <dbReference type="PROSITE" id="PS52004"/>
    </source>
</evidence>
<dbReference type="RefSeq" id="XP_043001071.1">
    <property type="nucleotide sequence ID" value="XM_043145136.1"/>
</dbReference>
<dbReference type="CDD" id="cd00833">
    <property type="entry name" value="PKS"/>
    <property type="match status" value="1"/>
</dbReference>
<dbReference type="Pfam" id="PF21089">
    <property type="entry name" value="PKS_DH_N"/>
    <property type="match status" value="1"/>
</dbReference>
<dbReference type="PANTHER" id="PTHR43775">
    <property type="entry name" value="FATTY ACID SYNTHASE"/>
    <property type="match status" value="1"/>
</dbReference>
<gene>
    <name evidence="12" type="ORF">UV8b_07639</name>
    <name evidence="11" type="ORF">UVI_02045610</name>
</gene>
<dbReference type="InterPro" id="IPR036291">
    <property type="entry name" value="NAD(P)-bd_dom_sf"/>
</dbReference>
<evidence type="ECO:0000313" key="11">
    <source>
        <dbReference type="EMBL" id="GAO19376.1"/>
    </source>
</evidence>
<dbReference type="PROSITE" id="PS50075">
    <property type="entry name" value="CARRIER"/>
    <property type="match status" value="1"/>
</dbReference>
<dbReference type="SUPFAM" id="SSF55048">
    <property type="entry name" value="Probable ACP-binding domain of malonyl-CoA ACP transacylase"/>
    <property type="match status" value="1"/>
</dbReference>
<dbReference type="GO" id="GO:1901336">
    <property type="term" value="P:lactone biosynthetic process"/>
    <property type="evidence" value="ECO:0007669"/>
    <property type="project" value="UniProtKB-ARBA"/>
</dbReference>
<sequence length="2259" mass="243832">MSAITEKWTEPIAIVGMSCRLSGDVMSPDDLWTLLSRSRDGWMPVPSDRFSADAFHHPNPQKAGCFNVQGGYYMRQDLSQFDAPFFNITKQEAMAMDPQQRQLLECTYHALENAGMSLRSIAGSKMGVFVGGKASDYRVSTLRDLNQVPMFDATGNSPSLQAGRISYFFDLRGPCFSVDTACSSSLIALHAAVQSIRNGESDSAIVAGANLHLQPDEMVAMSMLGILNEHGKTYSFDHRAKSGFARGEGVACLVLKAASQALKHQDSVRSLIVGTGTNQDGKTVGISAPNGEAQEQLIREIYARSGISTDDVGFIEAHGTGTKVGDPIEAHAIHRVFGGGRSKRLPLYMGSVKSNVGHLENVSGIVSVIKAALMLEKRLVLPNINFERANEAIPLDEWKIEIPTVLRPWPSGKRFVSVNNFGFGGSNAHAVLEGLPFSRTRHLPEKAELRVTRSKLIVLSAFDETAANRVASQLGVYIEQHPEVFEKRILGDIAYTLGQRRSHLPLRMAFAVSSCSDLAAMLNGCQTAPRRAFKTPKIAFVYTGQGAQWPEMGKQLLESHSAFSDAVHSAAAHLVSIGADFDLVEELRKDEATSRVNQAHISQPICTAVQIGLTNLFSSWGVKPAAVVGHSSGEIGAAYAVGAISMEHAIETAYFRGKAVSRMKSRFEGVRGAMLAVGEGMVEVKRIVKAMQLHQIQVACENSPRSVTISGDEQEVDALRAELDAKSVFNRKLRVEVAYHSPHMMLVADDYMTSIKDTTAQHTEGASFYSSLVGKRLHNHAALGPSYWVDNLTQPVLFSTALKELYIQEKPNIILEVGPHAALEGPVKQTLTGINDAAASAVKYVPTLVRNQDDTLAALQSAGNLFVNGCELDFGAVNQESLFGQSPALIKDFEPYPFTQHKYWFESRIAKQHRLKPFPRHDLLGLLEDVSSDIEPSWVNTLTLDDVPWLKDHRMQSLTTFPFAGYLCMAVEAAFQRAQLRGIQSDQIAGFRFREVQVSKALIMDDGSDYETHMTLKSYAEGTRSYSNDWDEFRISSWIPSRGWLEHCRGLVGVTKPQGENPVHSSSSQQTKARRSKMAAMVDGHLDLNTFYAELCDLGASYNSVFTMSPASSLRAEGNYSAANVFVPDTAELMPFAHEKDSILPTAFMDLFFQLTFAILGAGKGRMSSLHVPSAIKKVTIQRTVPRKPGTGVQSIAYTSQDLSAPGPVDFVVEAWSEGLAEPVVELEGLRMTAVHGDSPEAAGPHSLCYSIQWEPASTSSKVANSRTDKDAERLSNGNGHGLAHGNGRVEGSGANSASNGTNGGPVVGSNGRHNGHSQAEANSNAVGHATAQSDGHVQQPGYPGGPMIELITGNTLDEELLAALANLVDLKTGQKPPVSTFMNIEPSISKQYICLVELEEPLLTQMNKEKFDKLKALLISSNSLLWVTSGACRYAEMPQKNISLGLLRTVRSEMNKPAASIDLDPQSDLSAVERAGLILEALKYSLETPTGGGPVDYEFAEQAGKLVVPRVFEHEGMNLAVFRDTQASQPYPQSWEQANRRLKIKVGTLGALDSLYWDEDEAKPLGNDEIELKVVATGMNFKDVMVAMGQVTSPHLGVECSGVVARTGAGVSSLKPGDRVCAVSFGAYSTFARCPATSAAVIPAGMNFEIAASIPVIYSTAYYGMLELARTGPGEKVLIHAASGGVGQAAMQLAQMIGAEVFATVGSFEKKQFIMTTYGVAEDRIFYSRDASFGACVKEATGGAGVDVVINSLAGDLLRESWECLAPFGRFVEIGKRDITSNTRLEMAIFDHNCSFHSVDLALVAEKRPRLMGRILTAVMKLISSHVVKPVSPINVVGISDVESALRKLQSGKTTGKVVVKHNPADQVKAVHPAEKPSSLHKNASYIIVGGTGGLGRAISRRLVSRGAGHIVLLSRTGSMTAELAELAKDGERLGGEIHVRRCDVGCEQDVQNLLADMKKTLPPVRGVIHAAMVLRDMLFESMTFDDYDAVVRCKVSGAWNLHKALEDTQLDFFVVLSSVAGIVGNRGQAAYAAANTFLDAFASHRRSKDMKGTSLNLTAVTDVGYLAEKAARQEKVLKTLSGATMTGDEVLALIDAAIDGRVSATCNGQCITGLSFSDPSNLPFYAADGKFRHLSEAALAQRLDAAGPHHAADVPMAEKIRQAPDLETAQEIATGGLRDKLGSILMIPAEVMETQQASTSVMAFGLDSLNAIELRNWIGKELQAHLQVLELLTVGGLSDLAGLALRKSRIKGAWAAG</sequence>
<feature type="compositionally biased region" description="Gly residues" evidence="7">
    <location>
        <begin position="1279"/>
        <end position="1291"/>
    </location>
</feature>
<dbReference type="Proteomes" id="UP000054053">
    <property type="component" value="Unassembled WGS sequence"/>
</dbReference>
<dbReference type="Proteomes" id="UP000027002">
    <property type="component" value="Chromosome 6"/>
</dbReference>
<dbReference type="InterPro" id="IPR049551">
    <property type="entry name" value="PKS_DH_C"/>
</dbReference>
<dbReference type="InterPro" id="IPR016035">
    <property type="entry name" value="Acyl_Trfase/lysoPLipase"/>
</dbReference>
<dbReference type="InterPro" id="IPR057326">
    <property type="entry name" value="KR_dom"/>
</dbReference>
<dbReference type="InterPro" id="IPR001227">
    <property type="entry name" value="Ac_transferase_dom_sf"/>
</dbReference>
<evidence type="ECO:0000256" key="4">
    <source>
        <dbReference type="ARBA" id="ARBA00023002"/>
    </source>
</evidence>
<feature type="domain" description="PKS/mFAS DH" evidence="10">
    <location>
        <begin position="921"/>
        <end position="1241"/>
    </location>
</feature>
<dbReference type="GO" id="GO:0030639">
    <property type="term" value="P:polyketide biosynthetic process"/>
    <property type="evidence" value="ECO:0007669"/>
    <property type="project" value="UniProtKB-ARBA"/>
</dbReference>
<reference evidence="12" key="3">
    <citation type="submission" date="2020-03" db="EMBL/GenBank/DDBJ databases">
        <title>A mixture of massive structural variations and highly conserved coding sequences in Ustilaginoidea virens genome.</title>
        <authorList>
            <person name="Zhang K."/>
            <person name="Zhao Z."/>
            <person name="Zhang Z."/>
            <person name="Li Y."/>
            <person name="Hsiang T."/>
            <person name="Sun W."/>
        </authorList>
    </citation>
    <scope>NUCLEOTIDE SEQUENCE</scope>
    <source>
        <strain evidence="12">UV-8b</strain>
    </source>
</reference>
<dbReference type="STRING" id="1159556.A0A063C1K9"/>
<feature type="active site" description="Proton donor; for dehydratase activity" evidence="6">
    <location>
        <position position="1150"/>
    </location>
</feature>
<dbReference type="SMART" id="SM00826">
    <property type="entry name" value="PKS_DH"/>
    <property type="match status" value="1"/>
</dbReference>
<dbReference type="SMART" id="SM00825">
    <property type="entry name" value="PKS_KS"/>
    <property type="match status" value="1"/>
</dbReference>
<dbReference type="Gene3D" id="3.30.70.3290">
    <property type="match status" value="1"/>
</dbReference>
<name>A0A063C1K9_USTVR</name>
<dbReference type="EMBL" id="CP072758">
    <property type="protein sequence ID" value="QUC23398.1"/>
    <property type="molecule type" value="Genomic_DNA"/>
</dbReference>
<evidence type="ECO:0000256" key="5">
    <source>
        <dbReference type="ARBA" id="ARBA00023268"/>
    </source>
</evidence>
<dbReference type="PROSITE" id="PS52004">
    <property type="entry name" value="KS3_2"/>
    <property type="match status" value="1"/>
</dbReference>
<dbReference type="SUPFAM" id="SSF47336">
    <property type="entry name" value="ACP-like"/>
    <property type="match status" value="1"/>
</dbReference>
<dbReference type="InterPro" id="IPR050091">
    <property type="entry name" value="PKS_NRPS_Biosynth_Enz"/>
</dbReference>
<dbReference type="SUPFAM" id="SSF51735">
    <property type="entry name" value="NAD(P)-binding Rossmann-fold domains"/>
    <property type="match status" value="2"/>
</dbReference>
<dbReference type="SUPFAM" id="SSF50129">
    <property type="entry name" value="GroES-like"/>
    <property type="match status" value="1"/>
</dbReference>
<dbReference type="InterPro" id="IPR014031">
    <property type="entry name" value="Ketoacyl_synth_C"/>
</dbReference>
<evidence type="ECO:0000256" key="2">
    <source>
        <dbReference type="ARBA" id="ARBA00022553"/>
    </source>
</evidence>
<dbReference type="InterPro" id="IPR009081">
    <property type="entry name" value="PP-bd_ACP"/>
</dbReference>
<evidence type="ECO:0000256" key="3">
    <source>
        <dbReference type="ARBA" id="ARBA00022679"/>
    </source>
</evidence>
<dbReference type="SMART" id="SM00829">
    <property type="entry name" value="PKS_ER"/>
    <property type="match status" value="1"/>
</dbReference>
<dbReference type="InterPro" id="IPR049552">
    <property type="entry name" value="PKS_DH_N"/>
</dbReference>
<proteinExistence type="predicted"/>
<dbReference type="OrthoDB" id="329835at2759"/>
<dbReference type="Gene3D" id="3.90.180.10">
    <property type="entry name" value="Medium-chain alcohol dehydrogenases, catalytic domain"/>
    <property type="match status" value="1"/>
</dbReference>
<evidence type="ECO:0000259" key="8">
    <source>
        <dbReference type="PROSITE" id="PS50075"/>
    </source>
</evidence>
<dbReference type="InterPro" id="IPR014043">
    <property type="entry name" value="Acyl_transferase_dom"/>
</dbReference>
<dbReference type="InterPro" id="IPR056501">
    <property type="entry name" value="NAD-bd_HRPKS_sdrA"/>
</dbReference>
<evidence type="ECO:0000313" key="12">
    <source>
        <dbReference type="EMBL" id="QUC23398.1"/>
    </source>
</evidence>
<feature type="domain" description="Carrier" evidence="8">
    <location>
        <begin position="2170"/>
        <end position="2250"/>
    </location>
</feature>
<dbReference type="Gene3D" id="3.40.366.10">
    <property type="entry name" value="Malonyl-Coenzyme A Acyl Carrier Protein, domain 2"/>
    <property type="match status" value="1"/>
</dbReference>
<keyword evidence="5" id="KW-0511">Multifunctional enzyme</keyword>
<evidence type="ECO:0000256" key="6">
    <source>
        <dbReference type="PROSITE-ProRule" id="PRU01363"/>
    </source>
</evidence>
<feature type="active site" description="Proton acceptor; for dehydratase activity" evidence="6">
    <location>
        <position position="953"/>
    </location>
</feature>
<dbReference type="Pfam" id="PF08240">
    <property type="entry name" value="ADH_N"/>
    <property type="match status" value="1"/>
</dbReference>
<dbReference type="GO" id="GO:0004315">
    <property type="term" value="F:3-oxoacyl-[acyl-carrier-protein] synthase activity"/>
    <property type="evidence" value="ECO:0007669"/>
    <property type="project" value="InterPro"/>
</dbReference>
<dbReference type="InterPro" id="IPR049900">
    <property type="entry name" value="PKS_mFAS_DH"/>
</dbReference>
<evidence type="ECO:0000256" key="7">
    <source>
        <dbReference type="SAM" id="MobiDB-lite"/>
    </source>
</evidence>
<organism evidence="11 14">
    <name type="scientific">Ustilaginoidea virens</name>
    <name type="common">Rice false smut fungus</name>
    <name type="synonym">Villosiclava virens</name>
    <dbReference type="NCBI Taxonomy" id="1159556"/>
    <lineage>
        <taxon>Eukaryota</taxon>
        <taxon>Fungi</taxon>
        <taxon>Dikarya</taxon>
        <taxon>Ascomycota</taxon>
        <taxon>Pezizomycotina</taxon>
        <taxon>Sordariomycetes</taxon>
        <taxon>Hypocreomycetidae</taxon>
        <taxon>Hypocreales</taxon>
        <taxon>Clavicipitaceae</taxon>
        <taxon>Ustilaginoidea</taxon>
    </lineage>
</organism>
<dbReference type="Pfam" id="PF16197">
    <property type="entry name" value="KAsynt_C_assoc"/>
    <property type="match status" value="1"/>
</dbReference>
<evidence type="ECO:0000256" key="1">
    <source>
        <dbReference type="ARBA" id="ARBA00022450"/>
    </source>
</evidence>
<dbReference type="PROSITE" id="PS00012">
    <property type="entry name" value="PHOSPHOPANTETHEINE"/>
    <property type="match status" value="1"/>
</dbReference>
<feature type="compositionally biased region" description="Polar residues" evidence="7">
    <location>
        <begin position="1317"/>
        <end position="1337"/>
    </location>
</feature>
<dbReference type="Pfam" id="PF13602">
    <property type="entry name" value="ADH_zinc_N_2"/>
    <property type="match status" value="1"/>
</dbReference>
<dbReference type="InterPro" id="IPR013968">
    <property type="entry name" value="PKS_KR"/>
</dbReference>
<evidence type="ECO:0000313" key="14">
    <source>
        <dbReference type="Proteomes" id="UP000054053"/>
    </source>
</evidence>
<dbReference type="SMART" id="SM00827">
    <property type="entry name" value="PKS_AT"/>
    <property type="match status" value="1"/>
</dbReference>
<feature type="compositionally biased region" description="Low complexity" evidence="7">
    <location>
        <begin position="1292"/>
        <end position="1301"/>
    </location>
</feature>
<dbReference type="Gene3D" id="3.40.47.10">
    <property type="match status" value="1"/>
</dbReference>
<dbReference type="InterPro" id="IPR006162">
    <property type="entry name" value="Ppantetheine_attach_site"/>
</dbReference>
<dbReference type="SUPFAM" id="SSF53901">
    <property type="entry name" value="Thiolase-like"/>
    <property type="match status" value="1"/>
</dbReference>
<reference evidence="11" key="1">
    <citation type="journal article" date="2016" name="Genome Announc.">
        <title>Genome Sequence of Ustilaginoidea virens IPU010, a Rice Pathogenic Fungus Causing False Smut.</title>
        <authorList>
            <person name="Kumagai T."/>
            <person name="Ishii T."/>
            <person name="Terai G."/>
            <person name="Umemura M."/>
            <person name="Machida M."/>
            <person name="Asai K."/>
        </authorList>
    </citation>
    <scope>NUCLEOTIDE SEQUENCE [LARGE SCALE GENOMIC DNA]</scope>
    <source>
        <strain evidence="11">IPU010</strain>
    </source>
</reference>
<keyword evidence="2" id="KW-0597">Phosphoprotein</keyword>
<dbReference type="InterPro" id="IPR013154">
    <property type="entry name" value="ADH-like_N"/>
</dbReference>
<dbReference type="SUPFAM" id="SSF52151">
    <property type="entry name" value="FabD/lysophospholipase-like"/>
    <property type="match status" value="1"/>
</dbReference>
<dbReference type="InterPro" id="IPR011032">
    <property type="entry name" value="GroES-like_sf"/>
</dbReference>
<dbReference type="HOGENOM" id="CLU_000022_31_0_1"/>
<dbReference type="Pfam" id="PF00698">
    <property type="entry name" value="Acyl_transf_1"/>
    <property type="match status" value="1"/>
</dbReference>
<dbReference type="CDD" id="cd05195">
    <property type="entry name" value="enoyl_red"/>
    <property type="match status" value="1"/>
</dbReference>
<protein>
    <submittedName>
        <fullName evidence="11">Uncharacterized protein</fullName>
    </submittedName>
</protein>
<dbReference type="PROSITE" id="PS00606">
    <property type="entry name" value="KS3_1"/>
    <property type="match status" value="1"/>
</dbReference>
<dbReference type="SMART" id="SM00822">
    <property type="entry name" value="PKS_KR"/>
    <property type="match status" value="1"/>
</dbReference>
<evidence type="ECO:0000259" key="10">
    <source>
        <dbReference type="PROSITE" id="PS52019"/>
    </source>
</evidence>
<feature type="region of interest" description="N-terminal hotdog fold" evidence="6">
    <location>
        <begin position="921"/>
        <end position="1059"/>
    </location>
</feature>
<dbReference type="KEGG" id="uvi:66068416"/>
<dbReference type="Pfam" id="PF23114">
    <property type="entry name" value="NAD-bd_HRPKS_sdrA"/>
    <property type="match status" value="1"/>
</dbReference>
<dbReference type="InterPro" id="IPR020807">
    <property type="entry name" value="PKS_DH"/>
</dbReference>
<dbReference type="InterPro" id="IPR014030">
    <property type="entry name" value="Ketoacyl_synth_N"/>
</dbReference>
<dbReference type="InterPro" id="IPR020841">
    <property type="entry name" value="PKS_Beta-ketoAc_synthase_dom"/>
</dbReference>
<dbReference type="GO" id="GO:0016491">
    <property type="term" value="F:oxidoreductase activity"/>
    <property type="evidence" value="ECO:0007669"/>
    <property type="project" value="UniProtKB-KW"/>
</dbReference>
<dbReference type="GO" id="GO:0004312">
    <property type="term" value="F:fatty acid synthase activity"/>
    <property type="evidence" value="ECO:0007669"/>
    <property type="project" value="TreeGrafter"/>
</dbReference>
<dbReference type="Pfam" id="PF08659">
    <property type="entry name" value="KR"/>
    <property type="match status" value="1"/>
</dbReference>
<dbReference type="EMBL" id="BBTG02000029">
    <property type="protein sequence ID" value="GAO19376.1"/>
    <property type="molecule type" value="Genomic_DNA"/>
</dbReference>
<keyword evidence="1" id="KW-0596">Phosphopantetheine</keyword>
<dbReference type="GO" id="GO:0006633">
    <property type="term" value="P:fatty acid biosynthetic process"/>
    <property type="evidence" value="ECO:0007669"/>
    <property type="project" value="InterPro"/>
</dbReference>
<dbReference type="PANTHER" id="PTHR43775:SF13">
    <property type="entry name" value="POLYKETIDE SYNTHASE 1"/>
    <property type="match status" value="1"/>
</dbReference>
<feature type="domain" description="Ketosynthase family 3 (KS3)" evidence="9">
    <location>
        <begin position="9"/>
        <end position="434"/>
    </location>
</feature>
<dbReference type="Gene3D" id="3.40.50.720">
    <property type="entry name" value="NAD(P)-binding Rossmann-like Domain"/>
    <property type="match status" value="2"/>
</dbReference>
<dbReference type="Pfam" id="PF14765">
    <property type="entry name" value="PS-DH"/>
    <property type="match status" value="1"/>
</dbReference>
<dbReference type="Pfam" id="PF00550">
    <property type="entry name" value="PP-binding"/>
    <property type="match status" value="1"/>
</dbReference>
<dbReference type="InterPro" id="IPR036736">
    <property type="entry name" value="ACP-like_sf"/>
</dbReference>
<dbReference type="Pfam" id="PF00109">
    <property type="entry name" value="ketoacyl-synt"/>
    <property type="match status" value="1"/>
</dbReference>
<dbReference type="Gene3D" id="3.10.129.110">
    <property type="entry name" value="Polyketide synthase dehydratase"/>
    <property type="match status" value="1"/>
</dbReference>